<proteinExistence type="predicted"/>
<keyword evidence="2" id="KW-1185">Reference proteome</keyword>
<accession>A0ABP7TAZ2</accession>
<dbReference type="InterPro" id="IPR025968">
    <property type="entry name" value="YwqJ_deaminase"/>
</dbReference>
<gene>
    <name evidence="1" type="ORF">GCM10022247_54670</name>
</gene>
<dbReference type="Pfam" id="PF14431">
    <property type="entry name" value="YwqJ-deaminase"/>
    <property type="match status" value="1"/>
</dbReference>
<organism evidence="1 2">
    <name type="scientific">Allokutzneria multivorans</name>
    <dbReference type="NCBI Taxonomy" id="1142134"/>
    <lineage>
        <taxon>Bacteria</taxon>
        <taxon>Bacillati</taxon>
        <taxon>Actinomycetota</taxon>
        <taxon>Actinomycetes</taxon>
        <taxon>Pseudonocardiales</taxon>
        <taxon>Pseudonocardiaceae</taxon>
        <taxon>Allokutzneria</taxon>
    </lineage>
</organism>
<reference evidence="2" key="1">
    <citation type="journal article" date="2019" name="Int. J. Syst. Evol. Microbiol.">
        <title>The Global Catalogue of Microorganisms (GCM) 10K type strain sequencing project: providing services to taxonomists for standard genome sequencing and annotation.</title>
        <authorList>
            <consortium name="The Broad Institute Genomics Platform"/>
            <consortium name="The Broad Institute Genome Sequencing Center for Infectious Disease"/>
            <person name="Wu L."/>
            <person name="Ma J."/>
        </authorList>
    </citation>
    <scope>NUCLEOTIDE SEQUENCE [LARGE SCALE GENOMIC DNA]</scope>
    <source>
        <strain evidence="2">JCM 17342</strain>
    </source>
</reference>
<protein>
    <submittedName>
        <fullName evidence="1">Uncharacterized protein</fullName>
    </submittedName>
</protein>
<sequence length="400" mass="43206">MSSCRELALRLRQIAARLPVRLLHSAAVNAHEAASGLLAAQGERDTQLRASAAALQQAALTAAGSAEGLVWAVEWIESYCTTVLGVAADAPAPVPVLAVDVYAAAAVPRLSGSKPPSASEAYSTTFKLQPALATPARYEARLQRSDATTFGMPPDRRRGAEIVRLDDERDRLERDSDGLITHVMGEHVEDYARRVSQERAVVASNPQKHWKDTNPGAKPPKELYRVGKEQVCAAIAIDLRTGLVAQGVNGRSQDVVPEGRLHPLLQQNLQDLRAYQHRVLADGDGTLAATRLGSGLYEGQAHYSQPAAHAEVKAVNELLWERQDVLKAGARLPASVLAELRFDARWTAPQRQAGTGDPAPACANCSAILRGVPTYSGRCTYDPCDYRYRNPAVEPHTDKP</sequence>
<dbReference type="EMBL" id="BAABAL010000018">
    <property type="protein sequence ID" value="GAA4023394.1"/>
    <property type="molecule type" value="Genomic_DNA"/>
</dbReference>
<comment type="caution">
    <text evidence="1">The sequence shown here is derived from an EMBL/GenBank/DDBJ whole genome shotgun (WGS) entry which is preliminary data.</text>
</comment>
<evidence type="ECO:0000313" key="2">
    <source>
        <dbReference type="Proteomes" id="UP001501747"/>
    </source>
</evidence>
<name>A0ABP7TAZ2_9PSEU</name>
<dbReference type="Proteomes" id="UP001501747">
    <property type="component" value="Unassembled WGS sequence"/>
</dbReference>
<evidence type="ECO:0000313" key="1">
    <source>
        <dbReference type="EMBL" id="GAA4023394.1"/>
    </source>
</evidence>